<gene>
    <name evidence="2" type="ORF">COCSUDRAFT_24503</name>
</gene>
<dbReference type="SUPFAM" id="SSF55724">
    <property type="entry name" value="Mog1p/PsbP-like"/>
    <property type="match status" value="1"/>
</dbReference>
<comment type="caution">
    <text evidence="2">The sequence shown here is derived from an EMBL/GenBank/DDBJ whole genome shotgun (WGS) entry which is preliminary data.</text>
</comment>
<accession>I0YU49</accession>
<dbReference type="Pfam" id="PF01789">
    <property type="entry name" value="PsbP"/>
    <property type="match status" value="1"/>
</dbReference>
<dbReference type="OrthoDB" id="2020701at2759"/>
<dbReference type="AlphaFoldDB" id="I0YU49"/>
<sequence>MIVHNPLLCKLQNYAPYRIAPLGASHRKQSIDVTIRAKTESPVPIRRRQALSILFMTASTLQTAASDAETETSQFQTYSSPKQGYKFQIPSDWQKTEKSGADVLFVEPASKAGDIGVTVSPVRIKSLEQFGDLTAVGDRLLAAERSKESTEYVNLLSSASRRGENGTLIYSYDYKLDTSRGKKRVISTVAVAGQKLYILNGTVKCSKPGPDCSPLGGPGVVESVQAASSSFDILAVQ</sequence>
<dbReference type="STRING" id="574566.I0YU49"/>
<dbReference type="EMBL" id="AGSI01000011">
    <property type="protein sequence ID" value="EIE21918.1"/>
    <property type="molecule type" value="Genomic_DNA"/>
</dbReference>
<dbReference type="GeneID" id="17039903"/>
<evidence type="ECO:0000313" key="2">
    <source>
        <dbReference type="EMBL" id="EIE21918.1"/>
    </source>
</evidence>
<feature type="domain" description="PsbP C-terminal" evidence="1">
    <location>
        <begin position="74"/>
        <end position="201"/>
    </location>
</feature>
<dbReference type="PANTHER" id="PTHR31407">
    <property type="match status" value="1"/>
</dbReference>
<dbReference type="GO" id="GO:0015979">
    <property type="term" value="P:photosynthesis"/>
    <property type="evidence" value="ECO:0007669"/>
    <property type="project" value="InterPro"/>
</dbReference>
<dbReference type="eggNOG" id="ENOG502QVK7">
    <property type="taxonomic scope" value="Eukaryota"/>
</dbReference>
<name>I0YU49_COCSC</name>
<reference evidence="2 3" key="1">
    <citation type="journal article" date="2012" name="Genome Biol.">
        <title>The genome of the polar eukaryotic microalga coccomyxa subellipsoidea reveals traits of cold adaptation.</title>
        <authorList>
            <person name="Blanc G."/>
            <person name="Agarkova I."/>
            <person name="Grimwood J."/>
            <person name="Kuo A."/>
            <person name="Brueggeman A."/>
            <person name="Dunigan D."/>
            <person name="Gurnon J."/>
            <person name="Ladunga I."/>
            <person name="Lindquist E."/>
            <person name="Lucas S."/>
            <person name="Pangilinan J."/>
            <person name="Proschold T."/>
            <person name="Salamov A."/>
            <person name="Schmutz J."/>
            <person name="Weeks D."/>
            <person name="Yamada T."/>
            <person name="Claverie J.M."/>
            <person name="Grigoriev I."/>
            <person name="Van Etten J."/>
            <person name="Lomsadze A."/>
            <person name="Borodovsky M."/>
        </authorList>
    </citation>
    <scope>NUCLEOTIDE SEQUENCE [LARGE SCALE GENOMIC DNA]</scope>
    <source>
        <strain evidence="2 3">C-169</strain>
    </source>
</reference>
<evidence type="ECO:0000313" key="3">
    <source>
        <dbReference type="Proteomes" id="UP000007264"/>
    </source>
</evidence>
<dbReference type="GO" id="GO:0005509">
    <property type="term" value="F:calcium ion binding"/>
    <property type="evidence" value="ECO:0007669"/>
    <property type="project" value="InterPro"/>
</dbReference>
<dbReference type="PANTHER" id="PTHR31407:SF3">
    <property type="entry name" value="PSBP DOMAIN-CONTAINING PROTEIN 2, CHLOROPLASTIC"/>
    <property type="match status" value="1"/>
</dbReference>
<dbReference type="RefSeq" id="XP_005646462.1">
    <property type="nucleotide sequence ID" value="XM_005646405.1"/>
</dbReference>
<evidence type="ECO:0000259" key="1">
    <source>
        <dbReference type="Pfam" id="PF01789"/>
    </source>
</evidence>
<dbReference type="KEGG" id="csl:COCSUDRAFT_24503"/>
<dbReference type="GO" id="GO:0009654">
    <property type="term" value="C:photosystem II oxygen evolving complex"/>
    <property type="evidence" value="ECO:0007669"/>
    <property type="project" value="InterPro"/>
</dbReference>
<dbReference type="InterPro" id="IPR016123">
    <property type="entry name" value="Mog1/PsbP_a/b/a-sand"/>
</dbReference>
<organism evidence="2 3">
    <name type="scientific">Coccomyxa subellipsoidea (strain C-169)</name>
    <name type="common">Green microalga</name>
    <dbReference type="NCBI Taxonomy" id="574566"/>
    <lineage>
        <taxon>Eukaryota</taxon>
        <taxon>Viridiplantae</taxon>
        <taxon>Chlorophyta</taxon>
        <taxon>core chlorophytes</taxon>
        <taxon>Trebouxiophyceae</taxon>
        <taxon>Trebouxiophyceae incertae sedis</taxon>
        <taxon>Coccomyxaceae</taxon>
        <taxon>Coccomyxa</taxon>
        <taxon>Coccomyxa subellipsoidea</taxon>
    </lineage>
</organism>
<dbReference type="GO" id="GO:0019898">
    <property type="term" value="C:extrinsic component of membrane"/>
    <property type="evidence" value="ECO:0007669"/>
    <property type="project" value="InterPro"/>
</dbReference>
<dbReference type="Gene3D" id="3.40.1000.10">
    <property type="entry name" value="Mog1/PsbP, alpha/beta/alpha sandwich"/>
    <property type="match status" value="1"/>
</dbReference>
<protein>
    <submittedName>
        <fullName evidence="2">Mog1p/PsbP-like protein</fullName>
    </submittedName>
</protein>
<dbReference type="Proteomes" id="UP000007264">
    <property type="component" value="Unassembled WGS sequence"/>
</dbReference>
<dbReference type="InterPro" id="IPR002683">
    <property type="entry name" value="PsbP_C"/>
</dbReference>
<keyword evidence="3" id="KW-1185">Reference proteome</keyword>
<dbReference type="NCBIfam" id="NF040946">
    <property type="entry name" value="PSII_PsbP"/>
    <property type="match status" value="1"/>
</dbReference>
<proteinExistence type="predicted"/>